<dbReference type="GO" id="GO:0005737">
    <property type="term" value="C:cytoplasm"/>
    <property type="evidence" value="ECO:0007669"/>
    <property type="project" value="TreeGrafter"/>
</dbReference>
<dbReference type="GO" id="GO:0045901">
    <property type="term" value="P:positive regulation of translational elongation"/>
    <property type="evidence" value="ECO:0007669"/>
    <property type="project" value="InterPro"/>
</dbReference>
<dbReference type="InterPro" id="IPR037104">
    <property type="entry name" value="Annexin_sf"/>
</dbReference>
<dbReference type="GO" id="GO:0009409">
    <property type="term" value="P:response to cold"/>
    <property type="evidence" value="ECO:0007669"/>
    <property type="project" value="TreeGrafter"/>
</dbReference>
<dbReference type="GO" id="GO:0009651">
    <property type="term" value="P:response to salt stress"/>
    <property type="evidence" value="ECO:0007669"/>
    <property type="project" value="TreeGrafter"/>
</dbReference>
<evidence type="ECO:0000313" key="4">
    <source>
        <dbReference type="Proteomes" id="UP000224567"/>
    </source>
</evidence>
<dbReference type="SMART" id="SM00335">
    <property type="entry name" value="ANX"/>
    <property type="match status" value="1"/>
</dbReference>
<dbReference type="Gene3D" id="2.40.50.140">
    <property type="entry name" value="Nucleic acid-binding proteins"/>
    <property type="match status" value="1"/>
</dbReference>
<dbReference type="InterPro" id="IPR012340">
    <property type="entry name" value="NA-bd_OB-fold"/>
</dbReference>
<accession>A0A2G2XCE5</accession>
<sequence>MAQSNDSMVQSWLDTTVVYFSHNKFLPTKRLQESDQMIRITIMTVRYDHDDQSWDDSEISIPQKIDQRWVYGACLGKVFDFLDEDWVVFGFRFQQFNMITSCRTTYDDEALAVSCLRTALECLLEILQKYTTFGEFDTHRLTFWKSPRNMGHNKTQSGQIQVSRLTKNGNTKDELRLPTVDTLLVQVKDGFAEGKDLVLSVMSTMGDEQIYGLGTNEKSVISALVHRNTSHRKKISETYHQLYNKSFIDDIYFELSSDFWKEVMLWTYEPFERNVRLAIEALKSRKKTITRLQVIVEIACASSPNYLIAVRQTNCGLFNHSLEEDIAENVPMLVHKILIGQVRSYRYDKELVDPDTANAEATILREAIRTKQLDNDNFLIILRTRNVHQLRAIFFSFVMCI</sequence>
<dbReference type="InterPro" id="IPR018502">
    <property type="entry name" value="Annexin_repeat"/>
</dbReference>
<dbReference type="GO" id="GO:0005886">
    <property type="term" value="C:plasma membrane"/>
    <property type="evidence" value="ECO:0007669"/>
    <property type="project" value="TreeGrafter"/>
</dbReference>
<dbReference type="GO" id="GO:0005544">
    <property type="term" value="F:calcium-dependent phospholipid binding"/>
    <property type="evidence" value="ECO:0007669"/>
    <property type="project" value="InterPro"/>
</dbReference>
<comment type="caution">
    <text evidence="3">The sequence shown here is derived from an EMBL/GenBank/DDBJ whole genome shotgun (WGS) entry which is preliminary data.</text>
</comment>
<evidence type="ECO:0000313" key="3">
    <source>
        <dbReference type="EMBL" id="PHT55021.1"/>
    </source>
</evidence>
<dbReference type="Proteomes" id="UP000224567">
    <property type="component" value="Unassembled WGS sequence"/>
</dbReference>
<dbReference type="EMBL" id="MLFT02000002">
    <property type="protein sequence ID" value="PHT55021.1"/>
    <property type="molecule type" value="Genomic_DNA"/>
</dbReference>
<gene>
    <name evidence="3" type="ORF">CQW23_03507</name>
</gene>
<name>A0A2G2XCE5_CAPBA</name>
<dbReference type="Pfam" id="PF00191">
    <property type="entry name" value="Annexin"/>
    <property type="match status" value="1"/>
</dbReference>
<keyword evidence="4" id="KW-1185">Reference proteome</keyword>
<keyword evidence="2" id="KW-0041">Annexin</keyword>
<dbReference type="GO" id="GO:0003746">
    <property type="term" value="F:translation elongation factor activity"/>
    <property type="evidence" value="ECO:0007669"/>
    <property type="project" value="InterPro"/>
</dbReference>
<protein>
    <submittedName>
        <fullName evidence="3">Uncharacterized protein</fullName>
    </submittedName>
</protein>
<dbReference type="GO" id="GO:0009414">
    <property type="term" value="P:response to water deprivation"/>
    <property type="evidence" value="ECO:0007669"/>
    <property type="project" value="TreeGrafter"/>
</dbReference>
<organism evidence="3 4">
    <name type="scientific">Capsicum baccatum</name>
    <name type="common">Peruvian pepper</name>
    <dbReference type="NCBI Taxonomy" id="33114"/>
    <lineage>
        <taxon>Eukaryota</taxon>
        <taxon>Viridiplantae</taxon>
        <taxon>Streptophyta</taxon>
        <taxon>Embryophyta</taxon>
        <taxon>Tracheophyta</taxon>
        <taxon>Spermatophyta</taxon>
        <taxon>Magnoliopsida</taxon>
        <taxon>eudicotyledons</taxon>
        <taxon>Gunneridae</taxon>
        <taxon>Pentapetalae</taxon>
        <taxon>asterids</taxon>
        <taxon>lamiids</taxon>
        <taxon>Solanales</taxon>
        <taxon>Solanaceae</taxon>
        <taxon>Solanoideae</taxon>
        <taxon>Capsiceae</taxon>
        <taxon>Capsicum</taxon>
    </lineage>
</organism>
<keyword evidence="1" id="KW-0677">Repeat</keyword>
<dbReference type="GO" id="GO:0009408">
    <property type="term" value="P:response to heat"/>
    <property type="evidence" value="ECO:0007669"/>
    <property type="project" value="TreeGrafter"/>
</dbReference>
<dbReference type="GO" id="GO:0043022">
    <property type="term" value="F:ribosome binding"/>
    <property type="evidence" value="ECO:0007669"/>
    <property type="project" value="InterPro"/>
</dbReference>
<dbReference type="AlphaFoldDB" id="A0A2G2XCE5"/>
<dbReference type="GO" id="GO:0005509">
    <property type="term" value="F:calcium ion binding"/>
    <property type="evidence" value="ECO:0007669"/>
    <property type="project" value="InterPro"/>
</dbReference>
<dbReference type="Gene3D" id="1.10.220.10">
    <property type="entry name" value="Annexin"/>
    <property type="match status" value="3"/>
</dbReference>
<dbReference type="STRING" id="33114.A0A2G2XCE5"/>
<dbReference type="GO" id="GO:0045905">
    <property type="term" value="P:positive regulation of translational termination"/>
    <property type="evidence" value="ECO:0007669"/>
    <property type="project" value="InterPro"/>
</dbReference>
<evidence type="ECO:0000256" key="1">
    <source>
        <dbReference type="ARBA" id="ARBA00022737"/>
    </source>
</evidence>
<reference evidence="4" key="2">
    <citation type="journal article" date="2017" name="J. Anim. Genet.">
        <title>Multiple reference genome sequences of hot pepper reveal the massive evolution of plant disease resistance genes by retroduplication.</title>
        <authorList>
            <person name="Kim S."/>
            <person name="Park J."/>
            <person name="Yeom S.-I."/>
            <person name="Kim Y.-M."/>
            <person name="Seo E."/>
            <person name="Kim K.-T."/>
            <person name="Kim M.-S."/>
            <person name="Lee J.M."/>
            <person name="Cheong K."/>
            <person name="Shin H.-S."/>
            <person name="Kim S.-B."/>
            <person name="Han K."/>
            <person name="Lee J."/>
            <person name="Park M."/>
            <person name="Lee H.-A."/>
            <person name="Lee H.-Y."/>
            <person name="Lee Y."/>
            <person name="Oh S."/>
            <person name="Lee J.H."/>
            <person name="Choi E."/>
            <person name="Choi E."/>
            <person name="Lee S.E."/>
            <person name="Jeon J."/>
            <person name="Kim H."/>
            <person name="Choi G."/>
            <person name="Song H."/>
            <person name="Lee J."/>
            <person name="Lee S.-C."/>
            <person name="Kwon J.-K."/>
            <person name="Lee H.-Y."/>
            <person name="Koo N."/>
            <person name="Hong Y."/>
            <person name="Kim R.W."/>
            <person name="Kang W.-H."/>
            <person name="Huh J.H."/>
            <person name="Kang B.-C."/>
            <person name="Yang T.-J."/>
            <person name="Lee Y.-H."/>
            <person name="Bennetzen J.L."/>
            <person name="Choi D."/>
        </authorList>
    </citation>
    <scope>NUCLEOTIDE SEQUENCE [LARGE SCALE GENOMIC DNA]</scope>
    <source>
        <strain evidence="4">cv. PBC81</strain>
    </source>
</reference>
<proteinExistence type="predicted"/>
<dbReference type="SUPFAM" id="SSF47874">
    <property type="entry name" value="Annexin"/>
    <property type="match status" value="1"/>
</dbReference>
<dbReference type="PANTHER" id="PTHR10502:SF99">
    <property type="entry name" value="ANNEXIN D3"/>
    <property type="match status" value="1"/>
</dbReference>
<dbReference type="GO" id="GO:0003723">
    <property type="term" value="F:RNA binding"/>
    <property type="evidence" value="ECO:0007669"/>
    <property type="project" value="InterPro"/>
</dbReference>
<dbReference type="PANTHER" id="PTHR10502">
    <property type="entry name" value="ANNEXIN"/>
    <property type="match status" value="1"/>
</dbReference>
<reference evidence="3 4" key="1">
    <citation type="journal article" date="2017" name="Genome Biol.">
        <title>New reference genome sequences of hot pepper reveal the massive evolution of plant disease-resistance genes by retroduplication.</title>
        <authorList>
            <person name="Kim S."/>
            <person name="Park J."/>
            <person name="Yeom S.I."/>
            <person name="Kim Y.M."/>
            <person name="Seo E."/>
            <person name="Kim K.T."/>
            <person name="Kim M.S."/>
            <person name="Lee J.M."/>
            <person name="Cheong K."/>
            <person name="Shin H.S."/>
            <person name="Kim S.B."/>
            <person name="Han K."/>
            <person name="Lee J."/>
            <person name="Park M."/>
            <person name="Lee H.A."/>
            <person name="Lee H.Y."/>
            <person name="Lee Y."/>
            <person name="Oh S."/>
            <person name="Lee J.H."/>
            <person name="Choi E."/>
            <person name="Choi E."/>
            <person name="Lee S.E."/>
            <person name="Jeon J."/>
            <person name="Kim H."/>
            <person name="Choi G."/>
            <person name="Song H."/>
            <person name="Lee J."/>
            <person name="Lee S.C."/>
            <person name="Kwon J.K."/>
            <person name="Lee H.Y."/>
            <person name="Koo N."/>
            <person name="Hong Y."/>
            <person name="Kim R.W."/>
            <person name="Kang W.H."/>
            <person name="Huh J.H."/>
            <person name="Kang B.C."/>
            <person name="Yang T.J."/>
            <person name="Lee Y.H."/>
            <person name="Bennetzen J.L."/>
            <person name="Choi D."/>
        </authorList>
    </citation>
    <scope>NUCLEOTIDE SEQUENCE [LARGE SCALE GENOMIC DNA]</scope>
    <source>
        <strain evidence="4">cv. PBC81</strain>
    </source>
</reference>
<evidence type="ECO:0000256" key="2">
    <source>
        <dbReference type="ARBA" id="ARBA00023216"/>
    </source>
</evidence>
<dbReference type="GO" id="GO:0001786">
    <property type="term" value="F:phosphatidylserine binding"/>
    <property type="evidence" value="ECO:0007669"/>
    <property type="project" value="TreeGrafter"/>
</dbReference>
<dbReference type="OrthoDB" id="37886at2759"/>
<dbReference type="SUPFAM" id="SSF50249">
    <property type="entry name" value="Nucleic acid-binding proteins"/>
    <property type="match status" value="1"/>
</dbReference>